<dbReference type="Pfam" id="PF24389">
    <property type="entry name" value="ORC-CDC6-like"/>
    <property type="match status" value="1"/>
</dbReference>
<gene>
    <name evidence="1" type="ORF">SDC9_52397</name>
</gene>
<dbReference type="InterPro" id="IPR056955">
    <property type="entry name" value="ORC-CDC6-like"/>
</dbReference>
<dbReference type="AlphaFoldDB" id="A0A644WRF7"/>
<dbReference type="SUPFAM" id="SSF52540">
    <property type="entry name" value="P-loop containing nucleoside triphosphate hydrolases"/>
    <property type="match status" value="1"/>
</dbReference>
<protein>
    <submittedName>
        <fullName evidence="1">Uncharacterized protein</fullName>
    </submittedName>
</protein>
<accession>A0A644WRF7</accession>
<sequence length="600" mass="69657">MDRAADLLVGYKKKNPFSDSQARDYSDGRIISEFYPTSHFWTLFNEQHEILIGTRGSGKTFLLKMLRYSMLSHIDDPEAIRITREKKFIALYIPMRMEFVASLSLNSLLEEKRMEVFQSAFNFLLTESLLTEVLEILNEIKDNYKRLITDVRLARDLYKIWFSSTDDSISDIFSLITKLKSLYYNYDIKSDAKNEIPMVFKRAICSPLFLANDIICRALNIEEPPTWLICIDEAEFSHEIMLKCFNSVFRSDSKKIALKIATLPFHYFTYETLVPGVFAAQNNDFKIKLIDLRADDPDFISLTNGICSQRLRECEAIEREVGRLEDFVGMVGKDDQVDYFRAQFGEEAARPENIKKGIIASFPEVRKESAASYKMQRKTIYDKYAPIYFLRCMYHLTREGNYKPGWYAGGAMIRKVSQGNPRAYIQIMNDLFERARIRKLEPNQQHEVIMEYAANFCDATRGLMSFGPTIHDNLTILCENLHQRTHDGALVTTGSSFELKYGRDDEMSFAESEKWLQLAIAYSRLIVCEDVIKNGLRKDTKYALANAYAVRYWIPMRSGRPVPIKTFNSKIMPYKISMKKFKEGNVIQYSLFCEEDIDDD</sequence>
<organism evidence="1">
    <name type="scientific">bioreactor metagenome</name>
    <dbReference type="NCBI Taxonomy" id="1076179"/>
    <lineage>
        <taxon>unclassified sequences</taxon>
        <taxon>metagenomes</taxon>
        <taxon>ecological metagenomes</taxon>
    </lineage>
</organism>
<name>A0A644WRF7_9ZZZZ</name>
<dbReference type="InterPro" id="IPR027417">
    <property type="entry name" value="P-loop_NTPase"/>
</dbReference>
<dbReference type="EMBL" id="VSSQ01001198">
    <property type="protein sequence ID" value="MPM06101.1"/>
    <property type="molecule type" value="Genomic_DNA"/>
</dbReference>
<reference evidence="1" key="1">
    <citation type="submission" date="2019-08" db="EMBL/GenBank/DDBJ databases">
        <authorList>
            <person name="Kucharzyk K."/>
            <person name="Murdoch R.W."/>
            <person name="Higgins S."/>
            <person name="Loffler F."/>
        </authorList>
    </citation>
    <scope>NUCLEOTIDE SEQUENCE</scope>
</reference>
<evidence type="ECO:0000313" key="1">
    <source>
        <dbReference type="EMBL" id="MPM06101.1"/>
    </source>
</evidence>
<comment type="caution">
    <text evidence="1">The sequence shown here is derived from an EMBL/GenBank/DDBJ whole genome shotgun (WGS) entry which is preliminary data.</text>
</comment>
<proteinExistence type="predicted"/>